<dbReference type="eggNOG" id="arCOG09787">
    <property type="taxonomic scope" value="Archaea"/>
</dbReference>
<proteinExistence type="predicted"/>
<dbReference type="Proteomes" id="UP000009062">
    <property type="component" value="Chromosome"/>
</dbReference>
<feature type="transmembrane region" description="Helical" evidence="1">
    <location>
        <begin position="7"/>
        <end position="32"/>
    </location>
</feature>
<keyword evidence="1" id="KW-0472">Membrane</keyword>
<accession>H6Q9B8</accession>
<dbReference type="STRING" id="698757.Pogu_1623"/>
<organism evidence="2 3">
    <name type="scientific">Pyrobaculum oguniense (strain DSM 13380 / JCM 10595 / TE7)</name>
    <dbReference type="NCBI Taxonomy" id="698757"/>
    <lineage>
        <taxon>Archaea</taxon>
        <taxon>Thermoproteota</taxon>
        <taxon>Thermoprotei</taxon>
        <taxon>Thermoproteales</taxon>
        <taxon>Thermoproteaceae</taxon>
        <taxon>Pyrobaculum</taxon>
    </lineage>
</organism>
<dbReference type="EMBL" id="CP003316">
    <property type="protein sequence ID" value="AFA39650.1"/>
    <property type="molecule type" value="Genomic_DNA"/>
</dbReference>
<dbReference type="HOGENOM" id="CLU_1032966_0_0_2"/>
<evidence type="ECO:0000256" key="1">
    <source>
        <dbReference type="SAM" id="Phobius"/>
    </source>
</evidence>
<sequence>MLNIHKILFYVFFSLFFLFVVIPLFLTLIYLICNFGWEPPHPPRCQQVGLVAQALFFVPFSVMLHISEALCHLWEPVDYALSPKCGYAGVATEVNAAGFVYGPCQYELQMSSCAVDRVTKLGNVVGSVCVASDGRYAVFLAQVALDTRVCGFRPLMLLIEHILVVVDMRTGEAAWTNFLLLNATTLEPYWASPSGAVVSPWENPAAISQFVVFGKDGVYLRNATGPYVLVIRREFRTAKANIAPTTPTPPTPIENATGVFIKIPAPSGK</sequence>
<keyword evidence="3" id="KW-1185">Reference proteome</keyword>
<gene>
    <name evidence="2" type="ordered locus">Pogu_1623</name>
</gene>
<evidence type="ECO:0000313" key="3">
    <source>
        <dbReference type="Proteomes" id="UP000009062"/>
    </source>
</evidence>
<evidence type="ECO:0000313" key="2">
    <source>
        <dbReference type="EMBL" id="AFA39650.1"/>
    </source>
</evidence>
<protein>
    <submittedName>
        <fullName evidence="2">Uncharacterized protein</fullName>
    </submittedName>
</protein>
<name>H6Q9B8_PYROT</name>
<dbReference type="KEGG" id="pog:Pogu_1623"/>
<keyword evidence="1" id="KW-0812">Transmembrane</keyword>
<keyword evidence="1" id="KW-1133">Transmembrane helix</keyword>
<reference evidence="2 3" key="1">
    <citation type="journal article" date="2012" name="Stand. Genomic Sci.">
        <title>Complete genome sequence of Pyrobaculum oguniense.</title>
        <authorList>
            <person name="Bernick D.L."/>
            <person name="Karplus K."/>
            <person name="Lui L.M."/>
            <person name="Coker J.K."/>
            <person name="Murphy J.N."/>
            <person name="Chan P.P."/>
            <person name="Cozen A.E."/>
            <person name="Lowe T.M."/>
        </authorList>
    </citation>
    <scope>NUCLEOTIDE SEQUENCE [LARGE SCALE GENOMIC DNA]</scope>
    <source>
        <strain evidence="2 3">TE7</strain>
    </source>
</reference>
<dbReference type="AlphaFoldDB" id="H6Q9B8"/>